<keyword evidence="2" id="KW-1185">Reference proteome</keyword>
<dbReference type="Proteomes" id="UP001500383">
    <property type="component" value="Unassembled WGS sequence"/>
</dbReference>
<gene>
    <name evidence="1" type="ORF">GCM10009831_19920</name>
</gene>
<reference evidence="1 2" key="1">
    <citation type="journal article" date="2019" name="Int. J. Syst. Evol. Microbiol.">
        <title>The Global Catalogue of Microorganisms (GCM) 10K type strain sequencing project: providing services to taxonomists for standard genome sequencing and annotation.</title>
        <authorList>
            <consortium name="The Broad Institute Genomics Platform"/>
            <consortium name="The Broad Institute Genome Sequencing Center for Infectious Disease"/>
            <person name="Wu L."/>
            <person name="Ma J."/>
        </authorList>
    </citation>
    <scope>NUCLEOTIDE SEQUENCE [LARGE SCALE GENOMIC DNA]</scope>
    <source>
        <strain evidence="1 2">JCM 16002</strain>
    </source>
</reference>
<accession>A0ABN2IRK5</accession>
<comment type="caution">
    <text evidence="1">The sequence shown here is derived from an EMBL/GenBank/DDBJ whole genome shotgun (WGS) entry which is preliminary data.</text>
</comment>
<dbReference type="Pfam" id="PF20046">
    <property type="entry name" value="DUF6448"/>
    <property type="match status" value="1"/>
</dbReference>
<evidence type="ECO:0000313" key="1">
    <source>
        <dbReference type="EMBL" id="GAA1710322.1"/>
    </source>
</evidence>
<dbReference type="InterPro" id="IPR045613">
    <property type="entry name" value="DUF6448"/>
</dbReference>
<sequence>MGTLPFGRYRLRRTSSDQGKDPVMNVTSIFGTLLGLVVREASAHCDTEDGPAVTDGRRALDSGNVNVALKWVHPGGEDEVRAVFDKVRRVRVAGGETREVADRWFLETLVRVHRAGEGAGFSGLAPAGAGVDPRVVAADEALELGSIEPLRGLVDEDRWDELERRFDHAIALRGFDPDDLVAAREYMDAYVRFFKYAEGHDHDHHGHDHHEHAP</sequence>
<name>A0ABN2IRK5_9ACTN</name>
<protein>
    <submittedName>
        <fullName evidence="1">DUF6448 family protein</fullName>
    </submittedName>
</protein>
<dbReference type="EMBL" id="BAAAQG010000009">
    <property type="protein sequence ID" value="GAA1710322.1"/>
    <property type="molecule type" value="Genomic_DNA"/>
</dbReference>
<organism evidence="1 2">
    <name type="scientific">Dietzia cercidiphylli</name>
    <dbReference type="NCBI Taxonomy" id="498199"/>
    <lineage>
        <taxon>Bacteria</taxon>
        <taxon>Bacillati</taxon>
        <taxon>Actinomycetota</taxon>
        <taxon>Actinomycetes</taxon>
        <taxon>Mycobacteriales</taxon>
        <taxon>Dietziaceae</taxon>
        <taxon>Dietzia</taxon>
    </lineage>
</organism>
<evidence type="ECO:0000313" key="2">
    <source>
        <dbReference type="Proteomes" id="UP001500383"/>
    </source>
</evidence>
<proteinExistence type="predicted"/>